<dbReference type="EMBL" id="JAHRIN010011879">
    <property type="protein sequence ID" value="MEQ2195686.1"/>
    <property type="molecule type" value="Genomic_DNA"/>
</dbReference>
<dbReference type="Proteomes" id="UP001434883">
    <property type="component" value="Unassembled WGS sequence"/>
</dbReference>
<evidence type="ECO:0000313" key="2">
    <source>
        <dbReference type="EMBL" id="MEQ2195686.1"/>
    </source>
</evidence>
<organism evidence="2 3">
    <name type="scientific">Xenoophorus captivus</name>
    <dbReference type="NCBI Taxonomy" id="1517983"/>
    <lineage>
        <taxon>Eukaryota</taxon>
        <taxon>Metazoa</taxon>
        <taxon>Chordata</taxon>
        <taxon>Craniata</taxon>
        <taxon>Vertebrata</taxon>
        <taxon>Euteleostomi</taxon>
        <taxon>Actinopterygii</taxon>
        <taxon>Neopterygii</taxon>
        <taxon>Teleostei</taxon>
        <taxon>Neoteleostei</taxon>
        <taxon>Acanthomorphata</taxon>
        <taxon>Ovalentaria</taxon>
        <taxon>Atherinomorphae</taxon>
        <taxon>Cyprinodontiformes</taxon>
        <taxon>Goodeidae</taxon>
        <taxon>Xenoophorus</taxon>
    </lineage>
</organism>
<protein>
    <submittedName>
        <fullName evidence="2">Uncharacterized protein</fullName>
    </submittedName>
</protein>
<gene>
    <name evidence="2" type="ORF">XENOCAPTIV_016722</name>
</gene>
<reference evidence="2 3" key="1">
    <citation type="submission" date="2021-06" db="EMBL/GenBank/DDBJ databases">
        <authorList>
            <person name="Palmer J.M."/>
        </authorList>
    </citation>
    <scope>NUCLEOTIDE SEQUENCE [LARGE SCALE GENOMIC DNA]</scope>
    <source>
        <strain evidence="2 3">XC_2019</strain>
        <tissue evidence="2">Muscle</tissue>
    </source>
</reference>
<comment type="caution">
    <text evidence="2">The sequence shown here is derived from an EMBL/GenBank/DDBJ whole genome shotgun (WGS) entry which is preliminary data.</text>
</comment>
<sequence>MSPARAPGAVKARDCLLSSLSHAPGPGGSRACRRITQRGRGLATKSVRLPKKRGVGGVRAGARVEKEECCQSLGQIGSWNVSSQERVGQRVSHTVPTRRTRELNTANPLTYSLNSSG</sequence>
<evidence type="ECO:0000256" key="1">
    <source>
        <dbReference type="SAM" id="MobiDB-lite"/>
    </source>
</evidence>
<evidence type="ECO:0000313" key="3">
    <source>
        <dbReference type="Proteomes" id="UP001434883"/>
    </source>
</evidence>
<accession>A0ABV0QIN6</accession>
<name>A0ABV0QIN6_9TELE</name>
<feature type="region of interest" description="Disordered" evidence="1">
    <location>
        <begin position="87"/>
        <end position="117"/>
    </location>
</feature>
<proteinExistence type="predicted"/>
<keyword evidence="3" id="KW-1185">Reference proteome</keyword>